<accession>A0A1H6U249</accession>
<dbReference type="GO" id="GO:0000917">
    <property type="term" value="P:division septum assembly"/>
    <property type="evidence" value="ECO:0007669"/>
    <property type="project" value="UniProtKB-KW"/>
</dbReference>
<dbReference type="HAMAP" id="MF_01197">
    <property type="entry name" value="SepF"/>
    <property type="match status" value="1"/>
</dbReference>
<keyword evidence="1 5" id="KW-0132">Cell division</keyword>
<dbReference type="EMBL" id="FNYW01000023">
    <property type="protein sequence ID" value="SEI82490.1"/>
    <property type="molecule type" value="Genomic_DNA"/>
</dbReference>
<evidence type="ECO:0000256" key="5">
    <source>
        <dbReference type="HAMAP-Rule" id="MF_01197"/>
    </source>
</evidence>
<dbReference type="Proteomes" id="UP000198564">
    <property type="component" value="Unassembled WGS sequence"/>
</dbReference>
<comment type="similarity">
    <text evidence="5">Belongs to the SepF family.</text>
</comment>
<dbReference type="PANTHER" id="PTHR35798:SF1">
    <property type="entry name" value="CELL DIVISION PROTEIN SEPF"/>
    <property type="match status" value="1"/>
</dbReference>
<protein>
    <recommendedName>
        <fullName evidence="5">Cell division protein SepF</fullName>
    </recommendedName>
</protein>
<organism evidence="7 8">
    <name type="scientific">Alkalibacterium gilvum</name>
    <dbReference type="NCBI Taxonomy" id="1130080"/>
    <lineage>
        <taxon>Bacteria</taxon>
        <taxon>Bacillati</taxon>
        <taxon>Bacillota</taxon>
        <taxon>Bacilli</taxon>
        <taxon>Lactobacillales</taxon>
        <taxon>Carnobacteriaceae</taxon>
        <taxon>Alkalibacterium</taxon>
    </lineage>
</organism>
<keyword evidence="2 5" id="KW-0717">Septation</keyword>
<dbReference type="GO" id="GO:0043093">
    <property type="term" value="P:FtsZ-dependent cytokinesis"/>
    <property type="evidence" value="ECO:0007669"/>
    <property type="project" value="UniProtKB-UniRule"/>
</dbReference>
<dbReference type="OrthoDB" id="9815206at2"/>
<comment type="subcellular location">
    <subcellularLocation>
        <location evidence="5">Cytoplasm</location>
    </subcellularLocation>
    <text evidence="5">Localizes to the division site, in a FtsZ-dependent manner.</text>
</comment>
<evidence type="ECO:0000256" key="4">
    <source>
        <dbReference type="ARBA" id="ARBA00044936"/>
    </source>
</evidence>
<keyword evidence="3 5" id="KW-0131">Cell cycle</keyword>
<sequence>MSLKDKFNDYFSLNDTDDDFEYDDTEKIAQKESKKSSQSLSVDNRRVSHKSKNQNIVAINQQQAIKKPKIKVVEPRLYSEVQSIADILLNNQSVILNFRRMEKKQAKKMLDFLMGTTYAVKGDIERLGEEIFICTPQSFEIDGSELQSLQNNEF</sequence>
<keyword evidence="5" id="KW-0963">Cytoplasm</keyword>
<evidence type="ECO:0000256" key="3">
    <source>
        <dbReference type="ARBA" id="ARBA00023306"/>
    </source>
</evidence>
<evidence type="ECO:0000256" key="2">
    <source>
        <dbReference type="ARBA" id="ARBA00023210"/>
    </source>
</evidence>
<reference evidence="8" key="1">
    <citation type="submission" date="2016-10" db="EMBL/GenBank/DDBJ databases">
        <authorList>
            <person name="Varghese N."/>
            <person name="Submissions S."/>
        </authorList>
    </citation>
    <scope>NUCLEOTIDE SEQUENCE [LARGE SCALE GENOMIC DNA]</scope>
    <source>
        <strain evidence="8">DSM 25751</strain>
    </source>
</reference>
<comment type="subunit">
    <text evidence="5">Homodimer. Interacts with FtsZ.</text>
</comment>
<feature type="region of interest" description="Disordered" evidence="6">
    <location>
        <begin position="29"/>
        <end position="53"/>
    </location>
</feature>
<evidence type="ECO:0000313" key="8">
    <source>
        <dbReference type="Proteomes" id="UP000198564"/>
    </source>
</evidence>
<dbReference type="Gene3D" id="3.30.110.150">
    <property type="entry name" value="SepF-like protein"/>
    <property type="match status" value="1"/>
</dbReference>
<gene>
    <name evidence="5" type="primary">sepF</name>
    <name evidence="7" type="ORF">SAMN04488113_12323</name>
</gene>
<dbReference type="PANTHER" id="PTHR35798">
    <property type="entry name" value="CELL DIVISION PROTEIN SEPF"/>
    <property type="match status" value="1"/>
</dbReference>
<evidence type="ECO:0000256" key="6">
    <source>
        <dbReference type="SAM" id="MobiDB-lite"/>
    </source>
</evidence>
<dbReference type="InterPro" id="IPR038594">
    <property type="entry name" value="SepF-like_sf"/>
</dbReference>
<dbReference type="Pfam" id="PF04472">
    <property type="entry name" value="SepF"/>
    <property type="match status" value="1"/>
</dbReference>
<keyword evidence="8" id="KW-1185">Reference proteome</keyword>
<evidence type="ECO:0000256" key="1">
    <source>
        <dbReference type="ARBA" id="ARBA00022618"/>
    </source>
</evidence>
<dbReference type="InterPro" id="IPR007561">
    <property type="entry name" value="Cell_div_SepF/SepF-rel"/>
</dbReference>
<dbReference type="GO" id="GO:0005737">
    <property type="term" value="C:cytoplasm"/>
    <property type="evidence" value="ECO:0007669"/>
    <property type="project" value="UniProtKB-SubCell"/>
</dbReference>
<dbReference type="RefSeq" id="WP_091635050.1">
    <property type="nucleotide sequence ID" value="NZ_FNYW01000023.1"/>
</dbReference>
<evidence type="ECO:0000313" key="7">
    <source>
        <dbReference type="EMBL" id="SEI82490.1"/>
    </source>
</evidence>
<dbReference type="STRING" id="1130080.SAMN04488113_12323"/>
<comment type="function">
    <text evidence="4 5">Cell division protein that is part of the divisome complex and is recruited early to the Z-ring. Probably stimulates Z-ring formation, perhaps through the cross-linking of FtsZ protofilaments. Its function overlaps with FtsA.</text>
</comment>
<dbReference type="AlphaFoldDB" id="A0A1H6U249"/>
<dbReference type="InterPro" id="IPR023052">
    <property type="entry name" value="Cell_div_SepF"/>
</dbReference>
<proteinExistence type="inferred from homology"/>
<name>A0A1H6U249_9LACT</name>